<dbReference type="SFLD" id="SFLDG00002">
    <property type="entry name" value="C1.7:_P-type_atpase_like"/>
    <property type="match status" value="1"/>
</dbReference>
<protein>
    <submittedName>
        <fullName evidence="8">HAD-IC family P-type ATPase</fullName>
    </submittedName>
</protein>
<evidence type="ECO:0000313" key="9">
    <source>
        <dbReference type="Proteomes" id="UP001210120"/>
    </source>
</evidence>
<sequence>MFEKKILNDNISKNDKNQQDLISGIKGLNSEEIIQKEKEKKYNFRVEDSVNKTFKDILFSNLFNFLNLLILIITSIIIATKHYEQLFFLFVNFINLLISIIQEIKVKKTLDKISLLNFKKTKVIRNSCINLIPIEKILVGDILLLELGSQIIADSKIKKGVLEVNESLLTGESKNIFKKEGDFLFSGSFVVSGNACAEVLSIGSDMFISKIIREAKKYKKIETPLTKTFSYLVFFILFIFIPMSAFLFYSMKPIYFSRRDETLLGLSGFMLGLIPSGLFLLTNITLAVGFVKLAIKNAYIKDLFGIEMLARVNILCLDKTGTITDGTMSVEKIIKYKDSRLFSKELISKIINSFPNNNATQNALYQKFNCKSQNNSFYKIKKIQHFSSTRKYSAVEIENFGTFLLGSPEFILKDKIKLIKKDVEYNASSGYRLLVLVQTEKKISQIDSVDDYKIIFLIMLEDKIRSDVIKTINYFKENSVQIKIISGDNPLTIGYIAYRIGIIPNQKEVIDLSNFNDKEINENIISYNVFGRSSPEQKKRIILYLKKQNFKVAMIGDGVNDILAFKESDISISMASGSEAAKNVSNVVLIDSKFSSLPKVVSEGRRVINNLRKISVLFLTKSILSFFIGIITIFNNFFTSNLIIFPFNPLQLNLIDVFFIGIPSFFLALEPNIEKIDKNFLKIILQKSFAYSFLISINYFLLLYFFDISEEFIIKFFITIITALFFFISLIQNCIPFNQKKIILVFSTLFGFLNFSYFLFFKDIFQKKEEINLFINHNLRKFLFLLILNIFFILFLFLKDKIKNYISLNINKYYSI</sequence>
<keyword evidence="2 6" id="KW-0812">Transmembrane</keyword>
<gene>
    <name evidence="8" type="ORF">O7R10_01575</name>
</gene>
<proteinExistence type="predicted"/>
<evidence type="ECO:0000256" key="2">
    <source>
        <dbReference type="ARBA" id="ARBA00022692"/>
    </source>
</evidence>
<dbReference type="InterPro" id="IPR023214">
    <property type="entry name" value="HAD_sf"/>
</dbReference>
<reference evidence="8" key="1">
    <citation type="submission" date="2022-12" db="EMBL/GenBank/DDBJ databases">
        <title>Genomic Characterization of Candidatus Phytoplasma sacchari in China.</title>
        <authorList>
            <person name="Zhang R.-Y."/>
        </authorList>
    </citation>
    <scope>NUCLEOTIDE SEQUENCE [LARGE SCALE GENOMIC DNA]</scope>
    <source>
        <strain evidence="8">SCWL1</strain>
    </source>
</reference>
<feature type="transmembrane region" description="Helical" evidence="6">
    <location>
        <begin position="650"/>
        <end position="669"/>
    </location>
</feature>
<dbReference type="InterPro" id="IPR059000">
    <property type="entry name" value="ATPase_P-type_domA"/>
</dbReference>
<evidence type="ECO:0000256" key="1">
    <source>
        <dbReference type="ARBA" id="ARBA00004141"/>
    </source>
</evidence>
<keyword evidence="9" id="KW-1185">Reference proteome</keyword>
<feature type="transmembrane region" description="Helical" evidence="6">
    <location>
        <begin position="229"/>
        <end position="249"/>
    </location>
</feature>
<dbReference type="InterPro" id="IPR018303">
    <property type="entry name" value="ATPase_P-typ_P_site"/>
</dbReference>
<dbReference type="Gene3D" id="3.40.1110.10">
    <property type="entry name" value="Calcium-transporting ATPase, cytoplasmic domain N"/>
    <property type="match status" value="1"/>
</dbReference>
<dbReference type="Proteomes" id="UP001210120">
    <property type="component" value="Chromosome"/>
</dbReference>
<evidence type="ECO:0000256" key="3">
    <source>
        <dbReference type="ARBA" id="ARBA00022967"/>
    </source>
</evidence>
<dbReference type="Pfam" id="PF00702">
    <property type="entry name" value="Hydrolase"/>
    <property type="match status" value="1"/>
</dbReference>
<feature type="domain" description="P-type ATPase A" evidence="7">
    <location>
        <begin position="118"/>
        <end position="215"/>
    </location>
</feature>
<evidence type="ECO:0000256" key="4">
    <source>
        <dbReference type="ARBA" id="ARBA00022989"/>
    </source>
</evidence>
<dbReference type="SFLD" id="SFLDF00027">
    <property type="entry name" value="p-type_atpase"/>
    <property type="match status" value="1"/>
</dbReference>
<dbReference type="NCBIfam" id="TIGR01494">
    <property type="entry name" value="ATPase_P-type"/>
    <property type="match status" value="2"/>
</dbReference>
<evidence type="ECO:0000256" key="5">
    <source>
        <dbReference type="ARBA" id="ARBA00023136"/>
    </source>
</evidence>
<dbReference type="InterPro" id="IPR023299">
    <property type="entry name" value="ATPase_P-typ_cyto_dom_N"/>
</dbReference>
<feature type="transmembrane region" description="Helical" evidence="6">
    <location>
        <begin position="614"/>
        <end position="638"/>
    </location>
</feature>
<feature type="transmembrane region" description="Helical" evidence="6">
    <location>
        <begin position="712"/>
        <end position="730"/>
    </location>
</feature>
<dbReference type="Gene3D" id="1.20.1110.10">
    <property type="entry name" value="Calcium-transporting ATPase, transmembrane domain"/>
    <property type="match status" value="1"/>
</dbReference>
<dbReference type="InterPro" id="IPR023298">
    <property type="entry name" value="ATPase_P-typ_TM_dom_sf"/>
</dbReference>
<feature type="transmembrane region" description="Helical" evidence="6">
    <location>
        <begin position="86"/>
        <end position="104"/>
    </location>
</feature>
<feature type="transmembrane region" description="Helical" evidence="6">
    <location>
        <begin position="269"/>
        <end position="291"/>
    </location>
</feature>
<feature type="transmembrane region" description="Helical" evidence="6">
    <location>
        <begin position="689"/>
        <end position="706"/>
    </location>
</feature>
<keyword evidence="4 6" id="KW-1133">Transmembrane helix</keyword>
<evidence type="ECO:0000256" key="6">
    <source>
        <dbReference type="SAM" id="Phobius"/>
    </source>
</evidence>
<accession>A0ABY7M0N4</accession>
<keyword evidence="5 6" id="KW-0472">Membrane</keyword>
<dbReference type="SUPFAM" id="SSF81665">
    <property type="entry name" value="Calcium ATPase, transmembrane domain M"/>
    <property type="match status" value="1"/>
</dbReference>
<dbReference type="PROSITE" id="PS00154">
    <property type="entry name" value="ATPASE_E1_E2"/>
    <property type="match status" value="1"/>
</dbReference>
<dbReference type="PANTHER" id="PTHR42861">
    <property type="entry name" value="CALCIUM-TRANSPORTING ATPASE"/>
    <property type="match status" value="1"/>
</dbReference>
<evidence type="ECO:0000313" key="8">
    <source>
        <dbReference type="EMBL" id="WBL31286.1"/>
    </source>
</evidence>
<organism evidence="8 9">
    <name type="scientific">Candidatus Phytoplasma sacchari</name>
    <dbReference type="NCBI Taxonomy" id="2609813"/>
    <lineage>
        <taxon>Bacteria</taxon>
        <taxon>Bacillati</taxon>
        <taxon>Mycoplasmatota</taxon>
        <taxon>Mollicutes</taxon>
        <taxon>Acholeplasmatales</taxon>
        <taxon>Acholeplasmataceae</taxon>
        <taxon>Candidatus Phytoplasma</taxon>
        <taxon>16SrXI (Rice yellow dwarf group)</taxon>
    </lineage>
</organism>
<name>A0ABY7M0N4_9MOLU</name>
<comment type="subcellular location">
    <subcellularLocation>
        <location evidence="1">Membrane</location>
        <topology evidence="1">Multi-pass membrane protein</topology>
    </subcellularLocation>
</comment>
<keyword evidence="3" id="KW-1278">Translocase</keyword>
<dbReference type="PRINTS" id="PR00119">
    <property type="entry name" value="CATATPASE"/>
</dbReference>
<feature type="transmembrane region" description="Helical" evidence="6">
    <location>
        <begin position="62"/>
        <end position="80"/>
    </location>
</feature>
<dbReference type="SUPFAM" id="SSF81653">
    <property type="entry name" value="Calcium ATPase, transduction domain A"/>
    <property type="match status" value="1"/>
</dbReference>
<dbReference type="InterPro" id="IPR036412">
    <property type="entry name" value="HAD-like_sf"/>
</dbReference>
<feature type="transmembrane region" description="Helical" evidence="6">
    <location>
        <begin position="781"/>
        <end position="798"/>
    </location>
</feature>
<dbReference type="Gene3D" id="2.70.150.10">
    <property type="entry name" value="Calcium-transporting ATPase, cytoplasmic transduction domain A"/>
    <property type="match status" value="1"/>
</dbReference>
<dbReference type="InterPro" id="IPR001757">
    <property type="entry name" value="P_typ_ATPase"/>
</dbReference>
<evidence type="ECO:0000259" key="7">
    <source>
        <dbReference type="Pfam" id="PF00122"/>
    </source>
</evidence>
<dbReference type="EMBL" id="CP115156">
    <property type="protein sequence ID" value="WBL31286.1"/>
    <property type="molecule type" value="Genomic_DNA"/>
</dbReference>
<dbReference type="InterPro" id="IPR044492">
    <property type="entry name" value="P_typ_ATPase_HD_dom"/>
</dbReference>
<dbReference type="Gene3D" id="3.40.50.1000">
    <property type="entry name" value="HAD superfamily/HAD-like"/>
    <property type="match status" value="1"/>
</dbReference>
<dbReference type="Pfam" id="PF00122">
    <property type="entry name" value="E1-E2_ATPase"/>
    <property type="match status" value="1"/>
</dbReference>
<dbReference type="InterPro" id="IPR008250">
    <property type="entry name" value="ATPase_P-typ_transduc_dom_A_sf"/>
</dbReference>
<dbReference type="SUPFAM" id="SSF56784">
    <property type="entry name" value="HAD-like"/>
    <property type="match status" value="1"/>
</dbReference>
<feature type="transmembrane region" description="Helical" evidence="6">
    <location>
        <begin position="742"/>
        <end position="761"/>
    </location>
</feature>
<dbReference type="SFLD" id="SFLDS00003">
    <property type="entry name" value="Haloacid_Dehalogenase"/>
    <property type="match status" value="1"/>
</dbReference>